<dbReference type="Proteomes" id="UP000031631">
    <property type="component" value="Chromosome"/>
</dbReference>
<evidence type="ECO:0000313" key="2">
    <source>
        <dbReference type="Proteomes" id="UP000031631"/>
    </source>
</evidence>
<protein>
    <submittedName>
        <fullName evidence="1">Uncharacterized protein</fullName>
    </submittedName>
</protein>
<dbReference type="AlphaFoldDB" id="A0A7U6JHU7"/>
<sequence length="272" mass="30375">MFSVLFKRKPPLDEVSVRWLFDVFEWSLRNFSPGVFYGQTRLVLPTNEHFPGKVDSVQGMAELVFERVAEYAGMAHWLWQVVEKSHCDLDAVQQIPSGATQEFVGSSSPSAFSTQALPVVYDRLHIGNPEALIAGFAHTLGQYLGYTAKEAPPGGVNNWPQITEVLADYLGFGLMFANSAFVFPSGGCSSCATTVRRNSALSQWDHTYALALFATLKGIPPRKVKPYLKKSLRGYYQRCLSDISGRPEFSLLKQYSVEPRKVHDESLIRAEN</sequence>
<evidence type="ECO:0000313" key="1">
    <source>
        <dbReference type="EMBL" id="BAO44844.1"/>
    </source>
</evidence>
<proteinExistence type="predicted"/>
<name>A0A7U6JHU7_9GAMM</name>
<accession>A0A7U6JHU7</accession>
<organism evidence="1 2">
    <name type="scientific">Thiolapillus brandeum</name>
    <dbReference type="NCBI Taxonomy" id="1076588"/>
    <lineage>
        <taxon>Bacteria</taxon>
        <taxon>Pseudomonadati</taxon>
        <taxon>Pseudomonadota</taxon>
        <taxon>Gammaproteobacteria</taxon>
        <taxon>Chromatiales</taxon>
        <taxon>Sedimenticolaceae</taxon>
        <taxon>Thiolapillus</taxon>
    </lineage>
</organism>
<keyword evidence="2" id="KW-1185">Reference proteome</keyword>
<gene>
    <name evidence="1" type="ORF">TBH_C1929</name>
</gene>
<reference evidence="1 2" key="1">
    <citation type="journal article" date="2014" name="PLoS ONE">
        <title>Physiological and genomic features of a novel sulfur-oxidizing gammaproteobacterium belonging to a previously uncultivated symbiotic lineage isolated from a hydrothermal vent.</title>
        <authorList>
            <person name="Nunoura T."/>
            <person name="Takaki Y."/>
            <person name="Kazama H."/>
            <person name="Kakuta J."/>
            <person name="Shimamura S."/>
            <person name="Makita H."/>
            <person name="Hirai M."/>
            <person name="Miyazaki M."/>
            <person name="Takai K."/>
        </authorList>
    </citation>
    <scope>NUCLEOTIDE SEQUENCE [LARGE SCALE GENOMIC DNA]</scope>
    <source>
        <strain evidence="1 2">Hiromi1</strain>
    </source>
</reference>
<dbReference type="EMBL" id="AP012273">
    <property type="protein sequence ID" value="BAO44844.1"/>
    <property type="molecule type" value="Genomic_DNA"/>
</dbReference>
<dbReference type="KEGG" id="tbn:TBH_C1929"/>